<organism evidence="2 3">
    <name type="scientific">Pyrenophora tritici-repentis (strain Pt-1C-BFP)</name>
    <name type="common">Wheat tan spot fungus</name>
    <name type="synonym">Drechslera tritici-repentis</name>
    <dbReference type="NCBI Taxonomy" id="426418"/>
    <lineage>
        <taxon>Eukaryota</taxon>
        <taxon>Fungi</taxon>
        <taxon>Dikarya</taxon>
        <taxon>Ascomycota</taxon>
        <taxon>Pezizomycotina</taxon>
        <taxon>Dothideomycetes</taxon>
        <taxon>Pleosporomycetidae</taxon>
        <taxon>Pleosporales</taxon>
        <taxon>Pleosporineae</taxon>
        <taxon>Pleosporaceae</taxon>
        <taxon>Pyrenophora</taxon>
    </lineage>
</organism>
<feature type="chain" id="PRO_5002784788" evidence="1">
    <location>
        <begin position="30"/>
        <end position="67"/>
    </location>
</feature>
<reference evidence="3" key="1">
    <citation type="journal article" date="2013" name="G3 (Bethesda)">
        <title>Comparative genomics of a plant-pathogenic fungus, Pyrenophora tritici-repentis, reveals transduplication and the impact of repeat elements on pathogenicity and population divergence.</title>
        <authorList>
            <person name="Manning V.A."/>
            <person name="Pandelova I."/>
            <person name="Dhillon B."/>
            <person name="Wilhelm L.J."/>
            <person name="Goodwin S.B."/>
            <person name="Berlin A.M."/>
            <person name="Figueroa M."/>
            <person name="Freitag M."/>
            <person name="Hane J.K."/>
            <person name="Henrissat B."/>
            <person name="Holman W.H."/>
            <person name="Kodira C.D."/>
            <person name="Martin J."/>
            <person name="Oliver R.P."/>
            <person name="Robbertse B."/>
            <person name="Schackwitz W."/>
            <person name="Schwartz D.C."/>
            <person name="Spatafora J.W."/>
            <person name="Turgeon B.G."/>
            <person name="Yandava C."/>
            <person name="Young S."/>
            <person name="Zhou S."/>
            <person name="Zeng Q."/>
            <person name="Grigoriev I.V."/>
            <person name="Ma L.-J."/>
            <person name="Ciuffetti L.M."/>
        </authorList>
    </citation>
    <scope>NUCLEOTIDE SEQUENCE [LARGE SCALE GENOMIC DNA]</scope>
    <source>
        <strain evidence="3">Pt-1C-BFP</strain>
    </source>
</reference>
<evidence type="ECO:0000256" key="1">
    <source>
        <dbReference type="SAM" id="SignalP"/>
    </source>
</evidence>
<dbReference type="EMBL" id="DS231620">
    <property type="protein sequence ID" value="EDU49429.1"/>
    <property type="molecule type" value="Genomic_DNA"/>
</dbReference>
<protein>
    <submittedName>
        <fullName evidence="2">Uncharacterized protein</fullName>
    </submittedName>
</protein>
<feature type="signal peptide" evidence="1">
    <location>
        <begin position="1"/>
        <end position="29"/>
    </location>
</feature>
<evidence type="ECO:0000313" key="2">
    <source>
        <dbReference type="EMBL" id="EDU49429.1"/>
    </source>
</evidence>
<dbReference type="InParanoid" id="B2W951"/>
<keyword evidence="1" id="KW-0732">Signal</keyword>
<accession>B2W951</accession>
<gene>
    <name evidence="2" type="ORF">PTRG_06509</name>
</gene>
<name>B2W951_PYRTR</name>
<proteinExistence type="predicted"/>
<dbReference type="Proteomes" id="UP000001471">
    <property type="component" value="Unassembled WGS sequence"/>
</dbReference>
<dbReference type="AlphaFoldDB" id="B2W951"/>
<evidence type="ECO:0000313" key="3">
    <source>
        <dbReference type="Proteomes" id="UP000001471"/>
    </source>
</evidence>
<dbReference type="HOGENOM" id="CLU_2813623_0_0_1"/>
<sequence>MGGLSALGALVCSHKVLTICFLVTKVSYGREIRKNATRETRRDVKDARETLATDIPQAIDNNTIIRK</sequence>